<evidence type="ECO:0000313" key="3">
    <source>
        <dbReference type="Proteomes" id="UP001604336"/>
    </source>
</evidence>
<reference evidence="3" key="1">
    <citation type="submission" date="2024-07" db="EMBL/GenBank/DDBJ databases">
        <title>Two chromosome-level genome assemblies of Korean endemic species Abeliophyllum distichum and Forsythia ovata (Oleaceae).</title>
        <authorList>
            <person name="Jang H."/>
        </authorList>
    </citation>
    <scope>NUCLEOTIDE SEQUENCE [LARGE SCALE GENOMIC DNA]</scope>
</reference>
<evidence type="ECO:0000313" key="2">
    <source>
        <dbReference type="EMBL" id="KAL2481742.1"/>
    </source>
</evidence>
<comment type="caution">
    <text evidence="2">The sequence shown here is derived from an EMBL/GenBank/DDBJ whole genome shotgun (WGS) entry which is preliminary data.</text>
</comment>
<organism evidence="2 3">
    <name type="scientific">Abeliophyllum distichum</name>
    <dbReference type="NCBI Taxonomy" id="126358"/>
    <lineage>
        <taxon>Eukaryota</taxon>
        <taxon>Viridiplantae</taxon>
        <taxon>Streptophyta</taxon>
        <taxon>Embryophyta</taxon>
        <taxon>Tracheophyta</taxon>
        <taxon>Spermatophyta</taxon>
        <taxon>Magnoliopsida</taxon>
        <taxon>eudicotyledons</taxon>
        <taxon>Gunneridae</taxon>
        <taxon>Pentapetalae</taxon>
        <taxon>asterids</taxon>
        <taxon>lamiids</taxon>
        <taxon>Lamiales</taxon>
        <taxon>Oleaceae</taxon>
        <taxon>Forsythieae</taxon>
        <taxon>Abeliophyllum</taxon>
    </lineage>
</organism>
<dbReference type="Proteomes" id="UP001604336">
    <property type="component" value="Unassembled WGS sequence"/>
</dbReference>
<keyword evidence="3" id="KW-1185">Reference proteome</keyword>
<evidence type="ECO:0000256" key="1">
    <source>
        <dbReference type="SAM" id="MobiDB-lite"/>
    </source>
</evidence>
<gene>
    <name evidence="2" type="ORF">Adt_34708</name>
</gene>
<sequence>MSAVLFVSKNWTCTFTPPSSIASAGKSPPMACRFFQYPPISLSSHGLKHFKTQNPPPAAASLTSISASSSAGVFSSIQLSRSIADVHHFSNDAGFTVFHRCSPLDLPNRDCTRRSNPPPFEKQENGG</sequence>
<dbReference type="EMBL" id="JBFOLK010000010">
    <property type="protein sequence ID" value="KAL2481742.1"/>
    <property type="molecule type" value="Genomic_DNA"/>
</dbReference>
<accession>A0ABD1QZV4</accession>
<protein>
    <submittedName>
        <fullName evidence="2">Uncharacterized protein</fullName>
    </submittedName>
</protein>
<proteinExistence type="predicted"/>
<feature type="region of interest" description="Disordered" evidence="1">
    <location>
        <begin position="108"/>
        <end position="127"/>
    </location>
</feature>
<dbReference type="AlphaFoldDB" id="A0ABD1QZV4"/>
<name>A0ABD1QZV4_9LAMI</name>